<keyword evidence="2" id="KW-0378">Hydrolase</keyword>
<dbReference type="InterPro" id="IPR002711">
    <property type="entry name" value="HNH"/>
</dbReference>
<gene>
    <name evidence="2" type="ORF">AD0028_2035</name>
</gene>
<keyword evidence="2" id="KW-0255">Endonuclease</keyword>
<dbReference type="Gene3D" id="1.10.30.50">
    <property type="match status" value="1"/>
</dbReference>
<dbReference type="Pfam" id="PF01844">
    <property type="entry name" value="HNH"/>
    <property type="match status" value="1"/>
</dbReference>
<feature type="domain" description="HNH" evidence="1">
    <location>
        <begin position="63"/>
        <end position="102"/>
    </location>
</feature>
<dbReference type="GO" id="GO:0008270">
    <property type="term" value="F:zinc ion binding"/>
    <property type="evidence" value="ECO:0007669"/>
    <property type="project" value="InterPro"/>
</dbReference>
<proteinExistence type="predicted"/>
<dbReference type="EMBL" id="LNKF01000002">
    <property type="protein sequence ID" value="OSG95666.1"/>
    <property type="molecule type" value="Genomic_DNA"/>
</dbReference>
<protein>
    <submittedName>
        <fullName evidence="2">HNH endonuclease</fullName>
    </submittedName>
</protein>
<dbReference type="GO" id="GO:0004519">
    <property type="term" value="F:endonuclease activity"/>
    <property type="evidence" value="ECO:0007669"/>
    <property type="project" value="UniProtKB-KW"/>
</dbReference>
<dbReference type="AlphaFoldDB" id="A0A1X2ZMU6"/>
<keyword evidence="2" id="KW-0540">Nuclease</keyword>
<evidence type="ECO:0000313" key="2">
    <source>
        <dbReference type="EMBL" id="OSG95666.1"/>
    </source>
</evidence>
<evidence type="ECO:0000313" key="3">
    <source>
        <dbReference type="Proteomes" id="UP000193664"/>
    </source>
</evidence>
<dbReference type="GO" id="GO:0003676">
    <property type="term" value="F:nucleic acid binding"/>
    <property type="evidence" value="ECO:0007669"/>
    <property type="project" value="InterPro"/>
</dbReference>
<dbReference type="InterPro" id="IPR003615">
    <property type="entry name" value="HNH_nuc"/>
</dbReference>
<reference evidence="2 3" key="1">
    <citation type="journal article" date="2016" name="Sci. Rep.">
        <title>Evaluation of genetic diversity among strains of the human gut commensal Bifidobacterium adolescentis.</title>
        <authorList>
            <person name="Duranti S."/>
            <person name="Milani C."/>
            <person name="Lugli G.A."/>
            <person name="Mancabelli L."/>
            <person name="Turroni F."/>
            <person name="Ferrario C."/>
            <person name="Mangifesta M."/>
            <person name="Viappiani A."/>
            <person name="Sanchez B."/>
            <person name="Margolles A."/>
            <person name="van Sinderen D."/>
            <person name="Ventura M."/>
        </authorList>
    </citation>
    <scope>NUCLEOTIDE SEQUENCE [LARGE SCALE GENOMIC DNA]</scope>
    <source>
        <strain evidence="2 3">AD2-8</strain>
    </source>
</reference>
<organism evidence="2 3">
    <name type="scientific">Bifidobacterium adolescentis</name>
    <dbReference type="NCBI Taxonomy" id="1680"/>
    <lineage>
        <taxon>Bacteria</taxon>
        <taxon>Bacillati</taxon>
        <taxon>Actinomycetota</taxon>
        <taxon>Actinomycetes</taxon>
        <taxon>Bifidobacteriales</taxon>
        <taxon>Bifidobacteriaceae</taxon>
        <taxon>Bifidobacterium</taxon>
    </lineage>
</organism>
<name>A0A1X2ZMU6_BIFAD</name>
<comment type="caution">
    <text evidence="2">The sequence shown here is derived from an EMBL/GenBank/DDBJ whole genome shotgun (WGS) entry which is preliminary data.</text>
</comment>
<dbReference type="CDD" id="cd00085">
    <property type="entry name" value="HNHc"/>
    <property type="match status" value="1"/>
</dbReference>
<evidence type="ECO:0000259" key="1">
    <source>
        <dbReference type="Pfam" id="PF01844"/>
    </source>
</evidence>
<dbReference type="Proteomes" id="UP000193664">
    <property type="component" value="Unassembled WGS sequence"/>
</dbReference>
<accession>A0A1X2ZMU6</accession>
<sequence>MPTRPQARCTFTGCSRKATHQGRCDQHQRKPWQNPSAHTRALRQHHTEWMHVRASRLKLEPNCRRCNRKGTNVDHIIPVGAGGAFLDINNTQTLCDQCKTLKDQEDRRNYPRIFH</sequence>